<keyword evidence="5" id="KW-1185">Reference proteome</keyword>
<feature type="domain" description="Beta-lactamase-related" evidence="3">
    <location>
        <begin position="49"/>
        <end position="348"/>
    </location>
</feature>
<evidence type="ECO:0000256" key="1">
    <source>
        <dbReference type="ARBA" id="ARBA00022801"/>
    </source>
</evidence>
<dbReference type="EMBL" id="NFZT01000001">
    <property type="protein sequence ID" value="OWV32019.1"/>
    <property type="molecule type" value="Genomic_DNA"/>
</dbReference>
<dbReference type="InterPro" id="IPR050789">
    <property type="entry name" value="Diverse_Enzym_Activities"/>
</dbReference>
<dbReference type="RefSeq" id="WP_088710817.1">
    <property type="nucleotide sequence ID" value="NZ_NFZT01000001.1"/>
</dbReference>
<keyword evidence="1" id="KW-0378">Hydrolase</keyword>
<organism evidence="4 5">
    <name type="scientific">Pacificimonas flava</name>
    <dbReference type="NCBI Taxonomy" id="1234595"/>
    <lineage>
        <taxon>Bacteria</taxon>
        <taxon>Pseudomonadati</taxon>
        <taxon>Pseudomonadota</taxon>
        <taxon>Alphaproteobacteria</taxon>
        <taxon>Sphingomonadales</taxon>
        <taxon>Sphingosinicellaceae</taxon>
        <taxon>Pacificimonas</taxon>
    </lineage>
</organism>
<evidence type="ECO:0000259" key="3">
    <source>
        <dbReference type="Pfam" id="PF00144"/>
    </source>
</evidence>
<evidence type="ECO:0000313" key="4">
    <source>
        <dbReference type="EMBL" id="OWV32019.1"/>
    </source>
</evidence>
<name>A0A219B2I3_9SPHN</name>
<reference evidence="5" key="1">
    <citation type="submission" date="2017-05" db="EMBL/GenBank/DDBJ databases">
        <authorList>
            <person name="Lin X."/>
        </authorList>
    </citation>
    <scope>NUCLEOTIDE SEQUENCE [LARGE SCALE GENOMIC DNA]</scope>
    <source>
        <strain evidence="5">JLT2012</strain>
    </source>
</reference>
<dbReference type="OrthoDB" id="113033at2"/>
<gene>
    <name evidence="4" type="ORF">B5C34_00115</name>
</gene>
<dbReference type="GO" id="GO:0016787">
    <property type="term" value="F:hydrolase activity"/>
    <property type="evidence" value="ECO:0007669"/>
    <property type="project" value="UniProtKB-KW"/>
</dbReference>
<feature type="chain" id="PRO_5013256646" description="Beta-lactamase-related domain-containing protein" evidence="2">
    <location>
        <begin position="28"/>
        <end position="366"/>
    </location>
</feature>
<comment type="caution">
    <text evidence="4">The sequence shown here is derived from an EMBL/GenBank/DDBJ whole genome shotgun (WGS) entry which is preliminary data.</text>
</comment>
<feature type="signal peptide" evidence="2">
    <location>
        <begin position="1"/>
        <end position="27"/>
    </location>
</feature>
<proteinExistence type="predicted"/>
<accession>A0A219B2I3</accession>
<sequence length="366" mass="38752">MGWRRCLALLPALLLAGAGPAPPEADATPPDLDPNLDAVFAAADFAGEAWISRGDRIVHAAAYGSRAPGGAAPHRLGATWRWASVSKQITATLAMQLVADGLLSLDEPVSTYLPDFGAPYADRITIADLLGHLSGLAHTDDGPRGEAGWPELYLPGDQTAGDHLDYCAGPADAPPSKAFRYGNCDYVVIGAVLEAVTGEPFARLVADEVAGPAGMMHAALLESSAEDVEGYVGGDREPEFRIDMFGAAGALGGPLLDLWKFDRALMTGALLPDEARARMWQGRPDYGYAALGQWAYEAALSACESPVRLIERRGAIGGVQLRNIIVPERDVVVVMATNRSETDFDFGEVWTGSGLTHDLLTRLLCA</sequence>
<dbReference type="SUPFAM" id="SSF56601">
    <property type="entry name" value="beta-lactamase/transpeptidase-like"/>
    <property type="match status" value="1"/>
</dbReference>
<dbReference type="Proteomes" id="UP000198462">
    <property type="component" value="Unassembled WGS sequence"/>
</dbReference>
<evidence type="ECO:0000256" key="2">
    <source>
        <dbReference type="SAM" id="SignalP"/>
    </source>
</evidence>
<protein>
    <recommendedName>
        <fullName evidence="3">Beta-lactamase-related domain-containing protein</fullName>
    </recommendedName>
</protein>
<dbReference type="PANTHER" id="PTHR43283:SF11">
    <property type="entry name" value="BETA-LACTAMASE-RELATED DOMAIN-CONTAINING PROTEIN"/>
    <property type="match status" value="1"/>
</dbReference>
<dbReference type="InterPro" id="IPR001466">
    <property type="entry name" value="Beta-lactam-related"/>
</dbReference>
<dbReference type="PANTHER" id="PTHR43283">
    <property type="entry name" value="BETA-LACTAMASE-RELATED"/>
    <property type="match status" value="1"/>
</dbReference>
<dbReference type="Pfam" id="PF00144">
    <property type="entry name" value="Beta-lactamase"/>
    <property type="match status" value="1"/>
</dbReference>
<keyword evidence="2" id="KW-0732">Signal</keyword>
<dbReference type="AlphaFoldDB" id="A0A219B2I3"/>
<dbReference type="InterPro" id="IPR012338">
    <property type="entry name" value="Beta-lactam/transpept-like"/>
</dbReference>
<evidence type="ECO:0000313" key="5">
    <source>
        <dbReference type="Proteomes" id="UP000198462"/>
    </source>
</evidence>
<dbReference type="Gene3D" id="3.40.710.10">
    <property type="entry name" value="DD-peptidase/beta-lactamase superfamily"/>
    <property type="match status" value="1"/>
</dbReference>